<dbReference type="AlphaFoldDB" id="A0A916JSB8"/>
<keyword evidence="2" id="KW-1185">Reference proteome</keyword>
<gene>
    <name evidence="1" type="ORF">CRYO30217_03306</name>
</gene>
<proteinExistence type="predicted"/>
<evidence type="ECO:0000313" key="2">
    <source>
        <dbReference type="Proteomes" id="UP000683507"/>
    </source>
</evidence>
<dbReference type="Proteomes" id="UP000683507">
    <property type="component" value="Chromosome"/>
</dbReference>
<dbReference type="EMBL" id="OU015584">
    <property type="protein sequence ID" value="CAG5086851.1"/>
    <property type="molecule type" value="Genomic_DNA"/>
</dbReference>
<evidence type="ECO:0000313" key="1">
    <source>
        <dbReference type="EMBL" id="CAG5086851.1"/>
    </source>
</evidence>
<name>A0A916JSB8_9FLAO</name>
<reference evidence="1" key="1">
    <citation type="submission" date="2021-04" db="EMBL/GenBank/DDBJ databases">
        <authorList>
            <person name="Rodrigo-Torres L."/>
            <person name="Arahal R. D."/>
            <person name="Lucena T."/>
        </authorList>
    </citation>
    <scope>NUCLEOTIDE SEQUENCE</scope>
    <source>
        <strain evidence="1">AS29M-1</strain>
    </source>
</reference>
<sequence>MEVEFEVVRFGKIRSDRFIEKTLQENVELLKNSIRSFLSEDNSVDKVYLDIIIPSRGQDIKVNIFHIKEDHVKNRLKFNYPNSIYTGSQTKLIENAQNQVWK</sequence>
<accession>A0A916JSB8</accession>
<protein>
    <submittedName>
        <fullName evidence="1">Uncharacterized protein</fullName>
    </submittedName>
</protein>
<dbReference type="KEGG" id="ptan:CRYO30217_03306"/>
<organism evidence="1 2">
    <name type="scientific">Parvicella tangerina</name>
    <dbReference type="NCBI Taxonomy" id="2829795"/>
    <lineage>
        <taxon>Bacteria</taxon>
        <taxon>Pseudomonadati</taxon>
        <taxon>Bacteroidota</taxon>
        <taxon>Flavobacteriia</taxon>
        <taxon>Flavobacteriales</taxon>
        <taxon>Parvicellaceae</taxon>
        <taxon>Parvicella</taxon>
    </lineage>
</organism>
<dbReference type="RefSeq" id="WP_258543491.1">
    <property type="nucleotide sequence ID" value="NZ_OU015584.1"/>
</dbReference>